<dbReference type="PANTHER" id="PTHR12117">
    <property type="entry name" value="HISTONE ACETYLTRANSFERASE COMPLEX"/>
    <property type="match status" value="1"/>
</dbReference>
<feature type="domain" description="Fe2OG dioxygenase" evidence="7">
    <location>
        <begin position="131"/>
        <end position="229"/>
    </location>
</feature>
<dbReference type="SMART" id="SM00702">
    <property type="entry name" value="P4Hc"/>
    <property type="match status" value="1"/>
</dbReference>
<evidence type="ECO:0000313" key="8">
    <source>
        <dbReference type="EMBL" id="MCL6730067.1"/>
    </source>
</evidence>
<dbReference type="InterPro" id="IPR006620">
    <property type="entry name" value="Pro_4_hyd_alph"/>
</dbReference>
<gene>
    <name evidence="8" type="ORF">LZ538_08370</name>
</gene>
<comment type="caution">
    <text evidence="8">The sequence shown here is derived from an EMBL/GenBank/DDBJ whole genome shotgun (WGS) entry which is preliminary data.</text>
</comment>
<name>A0ABT0S2I6_9SPHN</name>
<evidence type="ECO:0000256" key="4">
    <source>
        <dbReference type="ARBA" id="ARBA00022964"/>
    </source>
</evidence>
<dbReference type="Gene3D" id="2.60.120.620">
    <property type="entry name" value="q2cbj1_9rhob like domain"/>
    <property type="match status" value="1"/>
</dbReference>
<dbReference type="Pfam" id="PF13661">
    <property type="entry name" value="2OG-FeII_Oxy_4"/>
    <property type="match status" value="1"/>
</dbReference>
<evidence type="ECO:0000256" key="1">
    <source>
        <dbReference type="ARBA" id="ARBA00001961"/>
    </source>
</evidence>
<keyword evidence="4" id="KW-0223">Dioxygenase</keyword>
<keyword evidence="9" id="KW-1185">Reference proteome</keyword>
<protein>
    <submittedName>
        <fullName evidence="8">2OG-Fe(II) oxygenase</fullName>
    </submittedName>
</protein>
<accession>A0ABT0S2I6</accession>
<organism evidence="8 9">
    <name type="scientific">Sphingomonas hankyongi</name>
    <dbReference type="NCBI Taxonomy" id="2908209"/>
    <lineage>
        <taxon>Bacteria</taxon>
        <taxon>Pseudomonadati</taxon>
        <taxon>Pseudomonadota</taxon>
        <taxon>Alphaproteobacteria</taxon>
        <taxon>Sphingomonadales</taxon>
        <taxon>Sphingomonadaceae</taxon>
        <taxon>Sphingomonas</taxon>
    </lineage>
</organism>
<dbReference type="InterPro" id="IPR051842">
    <property type="entry name" value="uS12_prolyl_hydroxylase"/>
</dbReference>
<sequence length="231" mass="26043">MFELARGLDPQALRKIYDAHGRLQITDFLTRESALALYEDLAQSTEWRLTVNRGEEILHFGLDELGLWEPAKAELLEKAVTSGGRFGFQFRYDVIRKAEGSDGLLTPFTEFMCSDNVLDLMRAITGADDVSFADAHASRYRAGHFLTTHDDRVDSMGRRAAYVLNLTPKWRPDWGGLLQFFDSRGDVVRAFTPGFNTLNIFRVPQAHNVSWVTPLAGAPRYAVTGWLRANS</sequence>
<evidence type="ECO:0000256" key="5">
    <source>
        <dbReference type="ARBA" id="ARBA00023002"/>
    </source>
</evidence>
<evidence type="ECO:0000256" key="2">
    <source>
        <dbReference type="ARBA" id="ARBA00022723"/>
    </source>
</evidence>
<keyword evidence="6" id="KW-0408">Iron</keyword>
<proteinExistence type="predicted"/>
<keyword evidence="3" id="KW-0847">Vitamin C</keyword>
<evidence type="ECO:0000259" key="7">
    <source>
        <dbReference type="PROSITE" id="PS51471"/>
    </source>
</evidence>
<dbReference type="EMBL" id="JAMGBE010000002">
    <property type="protein sequence ID" value="MCL6730067.1"/>
    <property type="molecule type" value="Genomic_DNA"/>
</dbReference>
<dbReference type="PANTHER" id="PTHR12117:SF0">
    <property type="entry name" value="PROLYL 3-HYDROXYLASE OGFOD1"/>
    <property type="match status" value="1"/>
</dbReference>
<reference evidence="8" key="1">
    <citation type="submission" date="2022-05" db="EMBL/GenBank/DDBJ databases">
        <authorList>
            <person name="Jo J.-H."/>
            <person name="Im W.-T."/>
        </authorList>
    </citation>
    <scope>NUCLEOTIDE SEQUENCE</scope>
    <source>
        <strain evidence="8">SE220</strain>
    </source>
</reference>
<dbReference type="RefSeq" id="WP_249831524.1">
    <property type="nucleotide sequence ID" value="NZ_JAMGBE010000002.1"/>
</dbReference>
<dbReference type="PROSITE" id="PS51471">
    <property type="entry name" value="FE2OG_OXY"/>
    <property type="match status" value="1"/>
</dbReference>
<keyword evidence="5" id="KW-0560">Oxidoreductase</keyword>
<evidence type="ECO:0000313" key="9">
    <source>
        <dbReference type="Proteomes" id="UP001165342"/>
    </source>
</evidence>
<dbReference type="Proteomes" id="UP001165342">
    <property type="component" value="Unassembled WGS sequence"/>
</dbReference>
<dbReference type="InterPro" id="IPR005123">
    <property type="entry name" value="Oxoglu/Fe-dep_dioxygenase_dom"/>
</dbReference>
<comment type="cofactor">
    <cofactor evidence="1">
        <name>L-ascorbate</name>
        <dbReference type="ChEBI" id="CHEBI:38290"/>
    </cofactor>
</comment>
<evidence type="ECO:0000256" key="6">
    <source>
        <dbReference type="ARBA" id="ARBA00023004"/>
    </source>
</evidence>
<dbReference type="InterPro" id="IPR039558">
    <property type="entry name" value="TPA1/OFD1_N"/>
</dbReference>
<evidence type="ECO:0000256" key="3">
    <source>
        <dbReference type="ARBA" id="ARBA00022896"/>
    </source>
</evidence>
<keyword evidence="2" id="KW-0479">Metal-binding</keyword>